<dbReference type="InterPro" id="IPR002018">
    <property type="entry name" value="CarbesteraseB"/>
</dbReference>
<dbReference type="AlphaFoldDB" id="A0AAJ0A5V7"/>
<evidence type="ECO:0000313" key="6">
    <source>
        <dbReference type="Proteomes" id="UP001224890"/>
    </source>
</evidence>
<gene>
    <name evidence="5" type="ORF">BDP55DRAFT_721706</name>
</gene>
<proteinExistence type="inferred from homology"/>
<sequence>MASSFQGDNLVSASFQTATKPICMQTIVGKKSALSQDVEEFRGVPYGYVPGRWEHSRLRERLPDDVLDATKNGPKCPAPGAADSRSFQSYLPFPNDGEDEFACLNLFVVRPSQEAVAKLYDTSEPVKLPVMIWIHGGGFADGSCTDPVCDPSRLVLRALNKGTPFVAVAINYRLNILGFGASSIMLAAQDSEAPVKGVNFGLHDQKVALIWIKHHIEGFGGDSTRITIMGQSAGATSCHVHLLEAEFGTKKPLFQKAALMSGAFGGLDVSLIEKADERWERLCRWFSIHELSPMDRLDFLKTVATHELLRAVSELCWRFFTLVIDGLTIKQTDSDGNISVLLGHDDVQAHSKVIGDDVQVLLGATSQEFHGFARMANWNFEDFNTIFRPCFPSHEVAESILEAYGIVRTSRSEVVQDGLAQFISDATMTYTKVHCAGELLKAHRGMRQTPSRPNPRCNRIHRYLVEFGNPFLGPMHGIAHHGVDLIYSFGNFETALEDCDRGIPEGYVEPGPDTPDHLFPRHSPTAVTTSSVLYRQQDHQSNLELSRQMQDELVDFVVRGPCCSDDCGHSDQMKLYCSDRSARMESWTDGEKWRVRKERYEVLGKDTASMVFASKKLVGNVLNMTLE</sequence>
<dbReference type="GO" id="GO:0016787">
    <property type="term" value="F:hydrolase activity"/>
    <property type="evidence" value="ECO:0007669"/>
    <property type="project" value="UniProtKB-KW"/>
</dbReference>
<comment type="caution">
    <text evidence="5">The sequence shown here is derived from an EMBL/GenBank/DDBJ whole genome shotgun (WGS) entry which is preliminary data.</text>
</comment>
<dbReference type="PROSITE" id="PS00122">
    <property type="entry name" value="CARBOXYLESTERASE_B_1"/>
    <property type="match status" value="1"/>
</dbReference>
<keyword evidence="2 3" id="KW-0378">Hydrolase</keyword>
<dbReference type="EMBL" id="JAHMHR010000106">
    <property type="protein sequence ID" value="KAK1657069.1"/>
    <property type="molecule type" value="Genomic_DNA"/>
</dbReference>
<name>A0AAJ0A5V7_9PEZI</name>
<dbReference type="Proteomes" id="UP001224890">
    <property type="component" value="Unassembled WGS sequence"/>
</dbReference>
<dbReference type="GeneID" id="85463051"/>
<keyword evidence="6" id="KW-1185">Reference proteome</keyword>
<feature type="domain" description="Carboxylesterase type B" evidence="4">
    <location>
        <begin position="27"/>
        <end position="492"/>
    </location>
</feature>
<evidence type="ECO:0000313" key="5">
    <source>
        <dbReference type="EMBL" id="KAK1657069.1"/>
    </source>
</evidence>
<dbReference type="InterPro" id="IPR019826">
    <property type="entry name" value="Carboxylesterase_B_AS"/>
</dbReference>
<evidence type="ECO:0000256" key="1">
    <source>
        <dbReference type="ARBA" id="ARBA00005964"/>
    </source>
</evidence>
<dbReference type="EC" id="3.1.1.-" evidence="3"/>
<evidence type="ECO:0000256" key="3">
    <source>
        <dbReference type="RuleBase" id="RU361235"/>
    </source>
</evidence>
<dbReference type="Pfam" id="PF00135">
    <property type="entry name" value="COesterase"/>
    <property type="match status" value="1"/>
</dbReference>
<accession>A0AAJ0A5V7</accession>
<dbReference type="RefSeq" id="XP_060421833.1">
    <property type="nucleotide sequence ID" value="XM_060578525.1"/>
</dbReference>
<reference evidence="5" key="1">
    <citation type="submission" date="2021-06" db="EMBL/GenBank/DDBJ databases">
        <title>Comparative genomics, transcriptomics and evolutionary studies reveal genomic signatures of adaptation to plant cell wall in hemibiotrophic fungi.</title>
        <authorList>
            <consortium name="DOE Joint Genome Institute"/>
            <person name="Baroncelli R."/>
            <person name="Diaz J.F."/>
            <person name="Benocci T."/>
            <person name="Peng M."/>
            <person name="Battaglia E."/>
            <person name="Haridas S."/>
            <person name="Andreopoulos W."/>
            <person name="Labutti K."/>
            <person name="Pangilinan J."/>
            <person name="Floch G.L."/>
            <person name="Makela M.R."/>
            <person name="Henrissat B."/>
            <person name="Grigoriev I.V."/>
            <person name="Crouch J.A."/>
            <person name="De Vries R.P."/>
            <person name="Sukno S.A."/>
            <person name="Thon M.R."/>
        </authorList>
    </citation>
    <scope>NUCLEOTIDE SEQUENCE</scope>
    <source>
        <strain evidence="5">CBS 193.32</strain>
    </source>
</reference>
<dbReference type="PANTHER" id="PTHR11559">
    <property type="entry name" value="CARBOXYLESTERASE"/>
    <property type="match status" value="1"/>
</dbReference>
<evidence type="ECO:0000259" key="4">
    <source>
        <dbReference type="Pfam" id="PF00135"/>
    </source>
</evidence>
<dbReference type="Gene3D" id="3.40.50.1820">
    <property type="entry name" value="alpha/beta hydrolase"/>
    <property type="match status" value="1"/>
</dbReference>
<organism evidence="5 6">
    <name type="scientific">Colletotrichum godetiae</name>
    <dbReference type="NCBI Taxonomy" id="1209918"/>
    <lineage>
        <taxon>Eukaryota</taxon>
        <taxon>Fungi</taxon>
        <taxon>Dikarya</taxon>
        <taxon>Ascomycota</taxon>
        <taxon>Pezizomycotina</taxon>
        <taxon>Sordariomycetes</taxon>
        <taxon>Hypocreomycetidae</taxon>
        <taxon>Glomerellales</taxon>
        <taxon>Glomerellaceae</taxon>
        <taxon>Colletotrichum</taxon>
        <taxon>Colletotrichum acutatum species complex</taxon>
    </lineage>
</organism>
<dbReference type="InterPro" id="IPR029058">
    <property type="entry name" value="AB_hydrolase_fold"/>
</dbReference>
<comment type="similarity">
    <text evidence="1 3">Belongs to the type-B carboxylesterase/lipase family.</text>
</comment>
<protein>
    <recommendedName>
        <fullName evidence="3">Carboxylic ester hydrolase</fullName>
        <ecNumber evidence="3">3.1.1.-</ecNumber>
    </recommendedName>
</protein>
<dbReference type="SUPFAM" id="SSF53474">
    <property type="entry name" value="alpha/beta-Hydrolases"/>
    <property type="match status" value="1"/>
</dbReference>
<evidence type="ECO:0000256" key="2">
    <source>
        <dbReference type="ARBA" id="ARBA00022801"/>
    </source>
</evidence>
<dbReference type="InterPro" id="IPR050309">
    <property type="entry name" value="Type-B_Carboxylest/Lipase"/>
</dbReference>